<sequence length="117" mass="12506">MKRVLVVEPHPQVLTALADLVEDEPGCELVGAVATTSEAMSLVSDVRPDVILVDSDTTNWRSNQLGHRLGEILPAALLVLLSAATEPHRECQESSAKTPPISILKTAAPEFLRSLSA</sequence>
<dbReference type="AlphaFoldDB" id="A0A101UPH8"/>
<reference evidence="3 4" key="1">
    <citation type="submission" date="2015-10" db="EMBL/GenBank/DDBJ databases">
        <title>Draft genome sequence of Streptomyces sp. RV15, isolated from a marine sponge.</title>
        <authorList>
            <person name="Ruckert C."/>
            <person name="Abdelmohsen U.R."/>
            <person name="Winkler A."/>
            <person name="Hentschel U."/>
            <person name="Kalinowski J."/>
            <person name="Kampfer P."/>
            <person name="Glaeser S."/>
        </authorList>
    </citation>
    <scope>NUCLEOTIDE SEQUENCE [LARGE SCALE GENOMIC DNA]</scope>
    <source>
        <strain evidence="3 4">RV15</strain>
    </source>
</reference>
<dbReference type="STRING" id="909626.AQJ91_46940"/>
<keyword evidence="4" id="KW-1185">Reference proteome</keyword>
<evidence type="ECO:0000313" key="4">
    <source>
        <dbReference type="Proteomes" id="UP000053260"/>
    </source>
</evidence>
<dbReference type="EMBL" id="LMXB01000151">
    <property type="protein sequence ID" value="KUO14418.1"/>
    <property type="molecule type" value="Genomic_DNA"/>
</dbReference>
<dbReference type="InterPro" id="IPR011006">
    <property type="entry name" value="CheY-like_superfamily"/>
</dbReference>
<proteinExistence type="predicted"/>
<gene>
    <name evidence="3" type="ORF">AQJ91_46940</name>
</gene>
<organism evidence="3 4">
    <name type="scientific">Streptomyces dysideae</name>
    <dbReference type="NCBI Taxonomy" id="909626"/>
    <lineage>
        <taxon>Bacteria</taxon>
        <taxon>Bacillati</taxon>
        <taxon>Actinomycetota</taxon>
        <taxon>Actinomycetes</taxon>
        <taxon>Kitasatosporales</taxon>
        <taxon>Streptomycetaceae</taxon>
        <taxon>Streptomyces</taxon>
    </lineage>
</organism>
<accession>A0A101UPH8</accession>
<dbReference type="InterPro" id="IPR001789">
    <property type="entry name" value="Sig_transdc_resp-reg_receiver"/>
</dbReference>
<evidence type="ECO:0000259" key="2">
    <source>
        <dbReference type="PROSITE" id="PS50110"/>
    </source>
</evidence>
<keyword evidence="3" id="KW-0418">Kinase</keyword>
<feature type="domain" description="Response regulatory" evidence="2">
    <location>
        <begin position="3"/>
        <end position="117"/>
    </location>
</feature>
<dbReference type="Proteomes" id="UP000053260">
    <property type="component" value="Unassembled WGS sequence"/>
</dbReference>
<keyword evidence="3" id="KW-0808">Transferase</keyword>
<feature type="modified residue" description="4-aspartylphosphate" evidence="1">
    <location>
        <position position="54"/>
    </location>
</feature>
<evidence type="ECO:0000256" key="1">
    <source>
        <dbReference type="PROSITE-ProRule" id="PRU00169"/>
    </source>
</evidence>
<comment type="caution">
    <text evidence="3">The sequence shown here is derived from an EMBL/GenBank/DDBJ whole genome shotgun (WGS) entry which is preliminary data.</text>
</comment>
<dbReference type="GO" id="GO:0000160">
    <property type="term" value="P:phosphorelay signal transduction system"/>
    <property type="evidence" value="ECO:0007669"/>
    <property type="project" value="InterPro"/>
</dbReference>
<dbReference type="GO" id="GO:0016301">
    <property type="term" value="F:kinase activity"/>
    <property type="evidence" value="ECO:0007669"/>
    <property type="project" value="UniProtKB-KW"/>
</dbReference>
<dbReference type="PROSITE" id="PS50110">
    <property type="entry name" value="RESPONSE_REGULATORY"/>
    <property type="match status" value="1"/>
</dbReference>
<dbReference type="OrthoDB" id="4220982at2"/>
<dbReference type="Gene3D" id="3.40.50.2300">
    <property type="match status" value="1"/>
</dbReference>
<keyword evidence="1" id="KW-0597">Phosphoprotein</keyword>
<dbReference type="RefSeq" id="WP_067036089.1">
    <property type="nucleotide sequence ID" value="NZ_KQ949141.1"/>
</dbReference>
<evidence type="ECO:0000313" key="3">
    <source>
        <dbReference type="EMBL" id="KUO14418.1"/>
    </source>
</evidence>
<dbReference type="SUPFAM" id="SSF52172">
    <property type="entry name" value="CheY-like"/>
    <property type="match status" value="1"/>
</dbReference>
<protein>
    <submittedName>
        <fullName evidence="3">Histidine kinase</fullName>
    </submittedName>
</protein>
<name>A0A101UPH8_9ACTN</name>